<reference evidence="3 4" key="1">
    <citation type="submission" date="2021-01" db="EMBL/GenBank/DDBJ databases">
        <title>Sequencing the genomes of 1000 actinobacteria strains.</title>
        <authorList>
            <person name="Klenk H.-P."/>
        </authorList>
    </citation>
    <scope>NUCLEOTIDE SEQUENCE [LARGE SCALE GENOMIC DNA]</scope>
    <source>
        <strain evidence="3 4">DSM 18239</strain>
    </source>
</reference>
<dbReference type="Proteomes" id="UP000732378">
    <property type="component" value="Unassembled WGS sequence"/>
</dbReference>
<evidence type="ECO:0000313" key="4">
    <source>
        <dbReference type="Proteomes" id="UP000732378"/>
    </source>
</evidence>
<dbReference type="RefSeq" id="WP_204797147.1">
    <property type="nucleotide sequence ID" value="NZ_JACDTV010000003.1"/>
</dbReference>
<name>A0ABS2M7I5_9ACTN</name>
<evidence type="ECO:0000259" key="2">
    <source>
        <dbReference type="Pfam" id="PF11350"/>
    </source>
</evidence>
<dbReference type="Pfam" id="PF11350">
    <property type="entry name" value="DUF3152"/>
    <property type="match status" value="1"/>
</dbReference>
<gene>
    <name evidence="3" type="ORF">JOE61_000964</name>
</gene>
<proteinExistence type="predicted"/>
<feature type="domain" description="DUF3152" evidence="2">
    <location>
        <begin position="255"/>
        <end position="376"/>
    </location>
</feature>
<dbReference type="InterPro" id="IPR022603">
    <property type="entry name" value="DUF3152"/>
</dbReference>
<dbReference type="Gene3D" id="2.60.40.2700">
    <property type="match status" value="2"/>
</dbReference>
<comment type="caution">
    <text evidence="3">The sequence shown here is derived from an EMBL/GenBank/DDBJ whole genome shotgun (WGS) entry which is preliminary data.</text>
</comment>
<organism evidence="3 4">
    <name type="scientific">Nocardioides salarius</name>
    <dbReference type="NCBI Taxonomy" id="374513"/>
    <lineage>
        <taxon>Bacteria</taxon>
        <taxon>Bacillati</taxon>
        <taxon>Actinomycetota</taxon>
        <taxon>Actinomycetes</taxon>
        <taxon>Propionibacteriales</taxon>
        <taxon>Nocardioidaceae</taxon>
        <taxon>Nocardioides</taxon>
    </lineage>
</organism>
<evidence type="ECO:0000313" key="3">
    <source>
        <dbReference type="EMBL" id="MBM7507150.1"/>
    </source>
</evidence>
<keyword evidence="4" id="KW-1185">Reference proteome</keyword>
<evidence type="ECO:0000256" key="1">
    <source>
        <dbReference type="SAM" id="MobiDB-lite"/>
    </source>
</evidence>
<protein>
    <recommendedName>
        <fullName evidence="2">DUF3152 domain-containing protein</fullName>
    </recommendedName>
</protein>
<feature type="region of interest" description="Disordered" evidence="1">
    <location>
        <begin position="35"/>
        <end position="54"/>
    </location>
</feature>
<dbReference type="SUPFAM" id="SSF55486">
    <property type="entry name" value="Metalloproteases ('zincins'), catalytic domain"/>
    <property type="match status" value="1"/>
</dbReference>
<accession>A0ABS2M7I5</accession>
<sequence length="393" mass="43026">MSPQLRRPHRHALTGVLAGVVAGVLLLAPLPAAGVTEEPEPAPEPAPVASTSPPRVVGEAVFDERMRAKHGSWTTADPEAGLGFTYRWLRDGERVRGARERTYRPGLDDLRHRLAVEVTAHDDEGARATAVSAATGPVRRADLEPRSAPRVLGTQRFGHVLRGDAGRWSTRPTTVRWRWLRDGEPVTGARGRARAVAPDDVGHRLRVQVRVDAPGHRPAKATSRVTAPVRHRVDLRRTVSYSITTRGRTTTKVRDFARLAQQTYDDPRGWRGAGVGFRRVAEGGAFTLVLAQASTLPSFHPICSTQYSCRVGRYVIINQDRWRTATPPWNAAGGSLRDYRHMVVNHETGHWLGLGHGSCPGAGRPAPVMQQQSKGLGGCRFNPWPVAGERGRV</sequence>
<dbReference type="EMBL" id="JAFBBZ010000001">
    <property type="protein sequence ID" value="MBM7507150.1"/>
    <property type="molecule type" value="Genomic_DNA"/>
</dbReference>